<dbReference type="InterPro" id="IPR015366">
    <property type="entry name" value="S53_propep"/>
</dbReference>
<dbReference type="CDD" id="cd11377">
    <property type="entry name" value="Pro-peptidase_S53"/>
    <property type="match status" value="1"/>
</dbReference>
<feature type="chain" id="PRO_5002982249" evidence="9">
    <location>
        <begin position="31"/>
        <end position="1027"/>
    </location>
</feature>
<dbReference type="SMART" id="SM00944">
    <property type="entry name" value="Pro-kuma_activ"/>
    <property type="match status" value="1"/>
</dbReference>
<reference evidence="11 12" key="1">
    <citation type="journal article" date="2009" name="Stand. Genomic Sci.">
        <title>Complete genome sequence of Catenulispora acidiphila type strain (ID 139908).</title>
        <authorList>
            <person name="Copeland A."/>
            <person name="Lapidus A."/>
            <person name="Glavina Del Rio T."/>
            <person name="Nolan M."/>
            <person name="Lucas S."/>
            <person name="Chen F."/>
            <person name="Tice H."/>
            <person name="Cheng J.F."/>
            <person name="Bruce D."/>
            <person name="Goodwin L."/>
            <person name="Pitluck S."/>
            <person name="Mikhailova N."/>
            <person name="Pati A."/>
            <person name="Ivanova N."/>
            <person name="Mavromatis K."/>
            <person name="Chen A."/>
            <person name="Palaniappan K."/>
            <person name="Chain P."/>
            <person name="Land M."/>
            <person name="Hauser L."/>
            <person name="Chang Y.J."/>
            <person name="Jeffries C.D."/>
            <person name="Chertkov O."/>
            <person name="Brettin T."/>
            <person name="Detter J.C."/>
            <person name="Han C."/>
            <person name="Ali Z."/>
            <person name="Tindall B.J."/>
            <person name="Goker M."/>
            <person name="Bristow J."/>
            <person name="Eisen J.A."/>
            <person name="Markowitz V."/>
            <person name="Hugenholtz P."/>
            <person name="Kyrpides N.C."/>
            <person name="Klenk H.P."/>
        </authorList>
    </citation>
    <scope>NUCLEOTIDE SEQUENCE [LARGE SCALE GENOMIC DNA]</scope>
    <source>
        <strain evidence="12">DSM 44928 / JCM 14897 / NBRC 102108 / NRRL B-24433 / ID139908</strain>
    </source>
</reference>
<dbReference type="GO" id="GO:0046872">
    <property type="term" value="F:metal ion binding"/>
    <property type="evidence" value="ECO:0007669"/>
    <property type="project" value="UniProtKB-KW"/>
</dbReference>
<dbReference type="GO" id="GO:0006508">
    <property type="term" value="P:proteolysis"/>
    <property type="evidence" value="ECO:0007669"/>
    <property type="project" value="UniProtKB-KW"/>
</dbReference>
<dbReference type="SUPFAM" id="SSF54897">
    <property type="entry name" value="Protease propeptides/inhibitors"/>
    <property type="match status" value="1"/>
</dbReference>
<organism evidence="11 12">
    <name type="scientific">Catenulispora acidiphila (strain DSM 44928 / JCM 14897 / NBRC 102108 / NRRL B-24433 / ID139908)</name>
    <dbReference type="NCBI Taxonomy" id="479433"/>
    <lineage>
        <taxon>Bacteria</taxon>
        <taxon>Bacillati</taxon>
        <taxon>Actinomycetota</taxon>
        <taxon>Actinomycetes</taxon>
        <taxon>Catenulisporales</taxon>
        <taxon>Catenulisporaceae</taxon>
        <taxon>Catenulispora</taxon>
    </lineage>
</organism>
<dbReference type="KEGG" id="cai:Caci_6409"/>
<dbReference type="RefSeq" id="WP_015794992.1">
    <property type="nucleotide sequence ID" value="NC_013131.1"/>
</dbReference>
<keyword evidence="6" id="KW-0106">Calcium</keyword>
<dbReference type="EMBL" id="CP001700">
    <property type="protein sequence ID" value="ACU75263.1"/>
    <property type="molecule type" value="Genomic_DNA"/>
</dbReference>
<evidence type="ECO:0000256" key="5">
    <source>
        <dbReference type="ARBA" id="ARBA00022825"/>
    </source>
</evidence>
<evidence type="ECO:0000256" key="7">
    <source>
        <dbReference type="ARBA" id="ARBA00023145"/>
    </source>
</evidence>
<dbReference type="CDD" id="cd04056">
    <property type="entry name" value="Peptidases_S53"/>
    <property type="match status" value="1"/>
</dbReference>
<dbReference type="eggNOG" id="COG4934">
    <property type="taxonomic scope" value="Bacteria"/>
</dbReference>
<keyword evidence="2" id="KW-0645">Protease</keyword>
<dbReference type="GO" id="GO:0004252">
    <property type="term" value="F:serine-type endopeptidase activity"/>
    <property type="evidence" value="ECO:0007669"/>
    <property type="project" value="InterPro"/>
</dbReference>
<dbReference type="PROSITE" id="PS51695">
    <property type="entry name" value="SEDOLISIN"/>
    <property type="match status" value="1"/>
</dbReference>
<dbReference type="InterPro" id="IPR036852">
    <property type="entry name" value="Peptidase_S8/S53_dom_sf"/>
</dbReference>
<dbReference type="InterPro" id="IPR050819">
    <property type="entry name" value="Tripeptidyl-peptidase_I"/>
</dbReference>
<evidence type="ECO:0000256" key="9">
    <source>
        <dbReference type="SAM" id="SignalP"/>
    </source>
</evidence>
<dbReference type="PANTHER" id="PTHR14218:SF15">
    <property type="entry name" value="TRIPEPTIDYL-PEPTIDASE 1"/>
    <property type="match status" value="1"/>
</dbReference>
<sequence precursor="true">MHVRRPRWRRAAGIAAAIAVSATAVPAAQAAAGSAPPTAPVRIGAAPRLPARTVPAATPADSQPLHLRIGLAPRDPAGLAAFVAAVSDPKSRQYRHYLAPGEFGSRFGATPAALAAVGAELRSIGLSPGATDGSGESIAVDTTVGAAKSILHTGFSGYTTADGRHAFANTAAPALPPALASAITGITGLDDLTAPRPQFVSSNLGSQAALTPQAPSPDFAAPGLCPQETSILAGQGKTDGQQYYDPADLNAIYGNRDQYIVGDYGEGVTVALPEFEGFTPAAIAQYQNCVTPQNTNAGTPGGLTTIAVDGGPTTAAPTAANQVGMETALDVETINGTAPGAAVRDYEGPDTAVGALDTYQRIVTDDQAQVIAISWSVCELDAAPATLAAENTIFQQAAAQGQSVLAATGDNGSTACPASSPHAATPAVSDPASQPSVTAVGGTTMSGGGGAGLTTWNTSGGATGGGVSTVWKQDAIGAAYQAGHTGPGYADACGAPAGTTCRQVPDVAAHAGADGLIVEYYATGTAGSWAIVGGTSLATQLWAGITALADSSDDCAATGPIGPLNPALYHAAADGSGSFTDVTTGSNARPASGYTGALYTAGPGYDLTTGLGAPLTDGLVPDLCGYPAPAAGSTYHPVSPARILDTRNGTGAGGRIAQVPAGGTVTLAVTGAHGVPASGVTGTALNLTAVSSLGGYLSVSAHGTARPLSSTVNYGANRPASNFVTVAVPAGGQIDITNHGTAGADVIADLSGYYSATLAGGSTYTAVNPFRILDTRVPNGVPAKAPVAAHGTLALQISGTHGIPATGVTAVALNIQVADDASGGDLIAYADGTTQPLASNDNWAAGQTVSDFALVPVGADGKIDLYNSSPGSANVIADFAGYSTTAATGLKFHPIRAARLLDTRDGTGVNSTAGQPYQIPAGGSFTVNLDPVALLLGGNPHNAVATAPAVALNLTVASPSSGGYITVYPDGQSLPAVVPAAVDFTAGQTTADAAILPVGADGGLTVTNHSGGTIQLVIDLIGYYGTT</sequence>
<keyword evidence="5" id="KW-0720">Serine protease</keyword>
<proteinExistence type="predicted"/>
<evidence type="ECO:0000256" key="8">
    <source>
        <dbReference type="SAM" id="MobiDB-lite"/>
    </source>
</evidence>
<feature type="domain" description="Peptidase S53" evidence="10">
    <location>
        <begin position="243"/>
        <end position="626"/>
    </location>
</feature>
<comment type="cofactor">
    <cofactor evidence="1">
        <name>Ca(2+)</name>
        <dbReference type="ChEBI" id="CHEBI:29108"/>
    </cofactor>
</comment>
<name>C7PWI3_CATAD</name>
<dbReference type="Pfam" id="PF09286">
    <property type="entry name" value="Pro-kuma_activ"/>
    <property type="match status" value="1"/>
</dbReference>
<dbReference type="HOGENOM" id="CLU_294872_0_0_11"/>
<dbReference type="PANTHER" id="PTHR14218">
    <property type="entry name" value="PROTEASE S8 TRIPEPTIDYL PEPTIDASE I CLN2"/>
    <property type="match status" value="1"/>
</dbReference>
<feature type="signal peptide" evidence="9">
    <location>
        <begin position="1"/>
        <end position="30"/>
    </location>
</feature>
<gene>
    <name evidence="11" type="ordered locus">Caci_6409</name>
</gene>
<dbReference type="AlphaFoldDB" id="C7PWI3"/>
<keyword evidence="12" id="KW-1185">Reference proteome</keyword>
<evidence type="ECO:0000313" key="12">
    <source>
        <dbReference type="Proteomes" id="UP000000851"/>
    </source>
</evidence>
<keyword evidence="7" id="KW-0865">Zymogen</keyword>
<accession>C7PWI3</accession>
<evidence type="ECO:0000256" key="2">
    <source>
        <dbReference type="ARBA" id="ARBA00022670"/>
    </source>
</evidence>
<evidence type="ECO:0000256" key="3">
    <source>
        <dbReference type="ARBA" id="ARBA00022723"/>
    </source>
</evidence>
<evidence type="ECO:0000256" key="6">
    <source>
        <dbReference type="ARBA" id="ARBA00022837"/>
    </source>
</evidence>
<protein>
    <submittedName>
        <fullName evidence="11">Peptidase S53 propeptide</fullName>
    </submittedName>
</protein>
<dbReference type="GO" id="GO:0008240">
    <property type="term" value="F:tripeptidyl-peptidase activity"/>
    <property type="evidence" value="ECO:0007669"/>
    <property type="project" value="TreeGrafter"/>
</dbReference>
<evidence type="ECO:0000313" key="11">
    <source>
        <dbReference type="EMBL" id="ACU75263.1"/>
    </source>
</evidence>
<dbReference type="Proteomes" id="UP000000851">
    <property type="component" value="Chromosome"/>
</dbReference>
<dbReference type="Gene3D" id="3.40.50.200">
    <property type="entry name" value="Peptidase S8/S53 domain"/>
    <property type="match status" value="1"/>
</dbReference>
<keyword evidence="3" id="KW-0479">Metal-binding</keyword>
<dbReference type="InterPro" id="IPR030400">
    <property type="entry name" value="Sedolisin_dom"/>
</dbReference>
<feature type="region of interest" description="Disordered" evidence="8">
    <location>
        <begin position="409"/>
        <end position="457"/>
    </location>
</feature>
<dbReference type="InParanoid" id="C7PWI3"/>
<dbReference type="SUPFAM" id="SSF52743">
    <property type="entry name" value="Subtilisin-like"/>
    <property type="match status" value="1"/>
</dbReference>
<dbReference type="STRING" id="479433.Caci_6409"/>
<keyword evidence="4" id="KW-0378">Hydrolase</keyword>
<evidence type="ECO:0000256" key="1">
    <source>
        <dbReference type="ARBA" id="ARBA00001913"/>
    </source>
</evidence>
<evidence type="ECO:0000259" key="10">
    <source>
        <dbReference type="PROSITE" id="PS51695"/>
    </source>
</evidence>
<evidence type="ECO:0000256" key="4">
    <source>
        <dbReference type="ARBA" id="ARBA00022801"/>
    </source>
</evidence>
<keyword evidence="9" id="KW-0732">Signal</keyword>